<keyword evidence="1" id="KW-0812">Transmembrane</keyword>
<protein>
    <submittedName>
        <fullName evidence="2">Uncharacterized protein</fullName>
    </submittedName>
</protein>
<dbReference type="GeneID" id="84231227"/>
<keyword evidence="3" id="KW-1185">Reference proteome</keyword>
<feature type="transmembrane region" description="Helical" evidence="1">
    <location>
        <begin position="87"/>
        <end position="105"/>
    </location>
</feature>
<proteinExistence type="predicted"/>
<gene>
    <name evidence="2" type="ORF">RE474_00880</name>
</gene>
<name>A0AA51YLT2_9EURY</name>
<dbReference type="Proteomes" id="UP001182908">
    <property type="component" value="Chromosome"/>
</dbReference>
<keyword evidence="1" id="KW-1133">Transmembrane helix</keyword>
<accession>A0AA51YLT2</accession>
<dbReference type="RefSeq" id="WP_309311111.1">
    <property type="nucleotide sequence ID" value="NZ_CP133592.1"/>
</dbReference>
<organism evidence="2 3">
    <name type="scientific">Methanolobus sediminis</name>
    <dbReference type="NCBI Taxonomy" id="3072978"/>
    <lineage>
        <taxon>Archaea</taxon>
        <taxon>Methanobacteriati</taxon>
        <taxon>Methanobacteriota</taxon>
        <taxon>Stenosarchaea group</taxon>
        <taxon>Methanomicrobia</taxon>
        <taxon>Methanosarcinales</taxon>
        <taxon>Methanosarcinaceae</taxon>
        <taxon>Methanolobus</taxon>
    </lineage>
</organism>
<dbReference type="EMBL" id="CP133592">
    <property type="protein sequence ID" value="WMW25304.1"/>
    <property type="molecule type" value="Genomic_DNA"/>
</dbReference>
<reference evidence="2 3" key="1">
    <citation type="submission" date="2023-08" db="EMBL/GenBank/DDBJ databases">
        <title>Methanolobus mangrovi sp. nov. and Methanolobus sediminis sp. nov, two novel methylotrophic methanogens isolated from mangrove sediments in China.</title>
        <authorList>
            <person name="Zhou J."/>
        </authorList>
    </citation>
    <scope>NUCLEOTIDE SEQUENCE [LARGE SCALE GENOMIC DNA]</scope>
    <source>
        <strain evidence="2 3">FTZ6</strain>
    </source>
</reference>
<evidence type="ECO:0000313" key="2">
    <source>
        <dbReference type="EMBL" id="WMW25304.1"/>
    </source>
</evidence>
<feature type="transmembrane region" description="Helical" evidence="1">
    <location>
        <begin position="12"/>
        <end position="39"/>
    </location>
</feature>
<evidence type="ECO:0000256" key="1">
    <source>
        <dbReference type="SAM" id="Phobius"/>
    </source>
</evidence>
<feature type="transmembrane region" description="Helical" evidence="1">
    <location>
        <begin position="111"/>
        <end position="132"/>
    </location>
</feature>
<keyword evidence="1" id="KW-0472">Membrane</keyword>
<dbReference type="AlphaFoldDB" id="A0AA51YLT2"/>
<evidence type="ECO:0000313" key="3">
    <source>
        <dbReference type="Proteomes" id="UP001182908"/>
    </source>
</evidence>
<dbReference type="KEGG" id="mseb:RE474_00880"/>
<sequence length="145" mass="15781">MEDILEDIRIQIGLLITGFGIGASVLGVELYVFVGNMIMNALNNALPVSEASQSVMSSYGSAIFILTIAGFLQGVLLGLLDRAIFSVGYVLGILFMVYYLGNALWGIAPSIVTGMIFSLIAVLAGLFLKLFLLSRQNDNYRDYNW</sequence>
<feature type="transmembrane region" description="Helical" evidence="1">
    <location>
        <begin position="59"/>
        <end position="80"/>
    </location>
</feature>